<keyword evidence="1" id="KW-0732">Signal</keyword>
<evidence type="ECO:0000313" key="4">
    <source>
        <dbReference type="Proteomes" id="UP000799777"/>
    </source>
</evidence>
<dbReference type="SUPFAM" id="SSF50630">
    <property type="entry name" value="Acid proteases"/>
    <property type="match status" value="1"/>
</dbReference>
<dbReference type="Pfam" id="PF00026">
    <property type="entry name" value="Asp"/>
    <property type="match status" value="1"/>
</dbReference>
<dbReference type="Proteomes" id="UP000799777">
    <property type="component" value="Unassembled WGS sequence"/>
</dbReference>
<dbReference type="OrthoDB" id="4074350at2759"/>
<dbReference type="EMBL" id="ML978182">
    <property type="protein sequence ID" value="KAF2031271.1"/>
    <property type="molecule type" value="Genomic_DNA"/>
</dbReference>
<dbReference type="GO" id="GO:0006508">
    <property type="term" value="P:proteolysis"/>
    <property type="evidence" value="ECO:0007669"/>
    <property type="project" value="UniProtKB-KW"/>
</dbReference>
<feature type="signal peptide" evidence="1">
    <location>
        <begin position="1"/>
        <end position="24"/>
    </location>
</feature>
<protein>
    <submittedName>
        <fullName evidence="3">Acid protease</fullName>
    </submittedName>
</protein>
<feature type="domain" description="Peptidase A1" evidence="2">
    <location>
        <begin position="44"/>
        <end position="388"/>
    </location>
</feature>
<sequence length="436" mass="46688">MAMIWQRLALLLFACACVLGATQSAKPLDIPPSQFWDGDDGPWSSFRISIGGVNPQQLRVLPGSSQSSTLLVLPEACGSTTPEAGKTCADQRGGLYMRNESSSWDEFGQYKLDTFLESRVGVTGDGLYGFDDLDLGWTGDDLPTLNNQSIAGIISADLALGSLALDPRPVNFTNYNNPIPSLLQNLRNHSSPIPSLSWSYTAGAYNLAPKVFGSLVLGGADTTRYEPNKVTFPFGADISLDLQVATQRISVNSTTAPLLSTPIISYISTLVPDIWLPSDTCTEFAKAFGLSYNTTSKDFYINSTMHQTNLANNPVVTMLVGPEASGASVNIKLPYWNFYLAAPQDTEEGVFRFPIRQASNDTQYVLGRAFLQSAYLSADYERHTFSLSQALYPSSSTKANVVAITPPGTKEGLSKGAISGIAAGTAVTVVVLIAGS</sequence>
<dbReference type="Gene3D" id="2.40.70.10">
    <property type="entry name" value="Acid Proteases"/>
    <property type="match status" value="1"/>
</dbReference>
<proteinExistence type="predicted"/>
<keyword evidence="4" id="KW-1185">Reference proteome</keyword>
<comment type="caution">
    <text evidence="3">The sequence shown here is derived from an EMBL/GenBank/DDBJ whole genome shotgun (WGS) entry which is preliminary data.</text>
</comment>
<dbReference type="InterPro" id="IPR021109">
    <property type="entry name" value="Peptidase_aspartic_dom_sf"/>
</dbReference>
<keyword evidence="3" id="KW-0645">Protease</keyword>
<dbReference type="GO" id="GO:0008233">
    <property type="term" value="F:peptidase activity"/>
    <property type="evidence" value="ECO:0007669"/>
    <property type="project" value="UniProtKB-KW"/>
</dbReference>
<dbReference type="PROSITE" id="PS51767">
    <property type="entry name" value="PEPTIDASE_A1"/>
    <property type="match status" value="1"/>
</dbReference>
<dbReference type="AlphaFoldDB" id="A0A9P4HAC2"/>
<feature type="chain" id="PRO_5040162297" evidence="1">
    <location>
        <begin position="25"/>
        <end position="436"/>
    </location>
</feature>
<organism evidence="3 4">
    <name type="scientific">Setomelanomma holmii</name>
    <dbReference type="NCBI Taxonomy" id="210430"/>
    <lineage>
        <taxon>Eukaryota</taxon>
        <taxon>Fungi</taxon>
        <taxon>Dikarya</taxon>
        <taxon>Ascomycota</taxon>
        <taxon>Pezizomycotina</taxon>
        <taxon>Dothideomycetes</taxon>
        <taxon>Pleosporomycetidae</taxon>
        <taxon>Pleosporales</taxon>
        <taxon>Pleosporineae</taxon>
        <taxon>Phaeosphaeriaceae</taxon>
        <taxon>Setomelanomma</taxon>
    </lineage>
</organism>
<accession>A0A9P4HAC2</accession>
<reference evidence="3" key="1">
    <citation type="journal article" date="2020" name="Stud. Mycol.">
        <title>101 Dothideomycetes genomes: a test case for predicting lifestyles and emergence of pathogens.</title>
        <authorList>
            <person name="Haridas S."/>
            <person name="Albert R."/>
            <person name="Binder M."/>
            <person name="Bloem J."/>
            <person name="Labutti K."/>
            <person name="Salamov A."/>
            <person name="Andreopoulos B."/>
            <person name="Baker S."/>
            <person name="Barry K."/>
            <person name="Bills G."/>
            <person name="Bluhm B."/>
            <person name="Cannon C."/>
            <person name="Castanera R."/>
            <person name="Culley D."/>
            <person name="Daum C."/>
            <person name="Ezra D."/>
            <person name="Gonzalez J."/>
            <person name="Henrissat B."/>
            <person name="Kuo A."/>
            <person name="Liang C."/>
            <person name="Lipzen A."/>
            <person name="Lutzoni F."/>
            <person name="Magnuson J."/>
            <person name="Mondo S."/>
            <person name="Nolan M."/>
            <person name="Ohm R."/>
            <person name="Pangilinan J."/>
            <person name="Park H.-J."/>
            <person name="Ramirez L."/>
            <person name="Alfaro M."/>
            <person name="Sun H."/>
            <person name="Tritt A."/>
            <person name="Yoshinaga Y."/>
            <person name="Zwiers L.-H."/>
            <person name="Turgeon B."/>
            <person name="Goodwin S."/>
            <person name="Spatafora J."/>
            <person name="Crous P."/>
            <person name="Grigoriev I."/>
        </authorList>
    </citation>
    <scope>NUCLEOTIDE SEQUENCE</scope>
    <source>
        <strain evidence="3">CBS 110217</strain>
    </source>
</reference>
<dbReference type="InterPro" id="IPR033121">
    <property type="entry name" value="PEPTIDASE_A1"/>
</dbReference>
<evidence type="ECO:0000259" key="2">
    <source>
        <dbReference type="PROSITE" id="PS51767"/>
    </source>
</evidence>
<evidence type="ECO:0000256" key="1">
    <source>
        <dbReference type="SAM" id="SignalP"/>
    </source>
</evidence>
<gene>
    <name evidence="3" type="ORF">EK21DRAFT_88199</name>
</gene>
<evidence type="ECO:0000313" key="3">
    <source>
        <dbReference type="EMBL" id="KAF2031271.1"/>
    </source>
</evidence>
<name>A0A9P4HAC2_9PLEO</name>
<keyword evidence="3" id="KW-0378">Hydrolase</keyword>